<name>A0A1H3HN14_9FIRM</name>
<dbReference type="EMBL" id="FNPG01000009">
    <property type="protein sequence ID" value="SDY16615.1"/>
    <property type="molecule type" value="Genomic_DNA"/>
</dbReference>
<evidence type="ECO:0000313" key="2">
    <source>
        <dbReference type="Proteomes" id="UP000183918"/>
    </source>
</evidence>
<accession>A0A1H3HN14</accession>
<dbReference type="Pfam" id="PF00702">
    <property type="entry name" value="Hydrolase"/>
    <property type="match status" value="1"/>
</dbReference>
<dbReference type="NCBIfam" id="TIGR01509">
    <property type="entry name" value="HAD-SF-IA-v3"/>
    <property type="match status" value="1"/>
</dbReference>
<organism evidence="1 2">
    <name type="scientific">Lachnobacterium bovis DSM 14045</name>
    <dbReference type="NCBI Taxonomy" id="1122142"/>
    <lineage>
        <taxon>Bacteria</taxon>
        <taxon>Bacillati</taxon>
        <taxon>Bacillota</taxon>
        <taxon>Clostridia</taxon>
        <taxon>Lachnospirales</taxon>
        <taxon>Lachnospiraceae</taxon>
        <taxon>Lachnobacterium</taxon>
    </lineage>
</organism>
<reference evidence="1 2" key="1">
    <citation type="submission" date="2016-10" db="EMBL/GenBank/DDBJ databases">
        <authorList>
            <person name="de Groot N.N."/>
        </authorList>
    </citation>
    <scope>NUCLEOTIDE SEQUENCE [LARGE SCALE GENOMIC DNA]</scope>
    <source>
        <strain evidence="1 2">DSM 14045</strain>
    </source>
</reference>
<dbReference type="PANTHER" id="PTHR43611:SF3">
    <property type="entry name" value="FLAVIN MONONUCLEOTIDE HYDROLASE 1, CHLOROPLATIC"/>
    <property type="match status" value="1"/>
</dbReference>
<dbReference type="Proteomes" id="UP000183918">
    <property type="component" value="Unassembled WGS sequence"/>
</dbReference>
<protein>
    <submittedName>
        <fullName evidence="1">Putative hydrolase of the HAD superfamily</fullName>
    </submittedName>
</protein>
<dbReference type="InterPro" id="IPR023214">
    <property type="entry name" value="HAD_sf"/>
</dbReference>
<dbReference type="SFLD" id="SFLDS00003">
    <property type="entry name" value="Haloacid_Dehalogenase"/>
    <property type="match status" value="1"/>
</dbReference>
<dbReference type="InterPro" id="IPR023198">
    <property type="entry name" value="PGP-like_dom2"/>
</dbReference>
<evidence type="ECO:0000313" key="1">
    <source>
        <dbReference type="EMBL" id="SDY16615.1"/>
    </source>
</evidence>
<gene>
    <name evidence="1" type="ORF">SAMN02910414_00905</name>
</gene>
<dbReference type="Gene3D" id="1.10.150.240">
    <property type="entry name" value="Putative phosphatase, domain 2"/>
    <property type="match status" value="1"/>
</dbReference>
<dbReference type="PRINTS" id="PR00413">
    <property type="entry name" value="HADHALOGNASE"/>
</dbReference>
<dbReference type="AlphaFoldDB" id="A0A1H3HN14"/>
<dbReference type="STRING" id="1122142.SAMN02910414_00905"/>
<sequence length="202" mass="23385">MKYKNIVFDMGNVLVKYDSDAAARQFTDDKKIIREVGLIVFKSIEWEMLDGGLITEEKALKKMLSRFETEEAREIGRKSFETWDKVCMTPNEEMGEVVQQLKDKGYNVYILSNASVRLPKMYKEVVPKADLFDGVFYSAPEKLLKPQKEIYNRFYEKFNLDPSTCLFIDDLEDNINASKETGMDGYCFADGDVNRLKEFLGL</sequence>
<dbReference type="GO" id="GO:0016787">
    <property type="term" value="F:hydrolase activity"/>
    <property type="evidence" value="ECO:0007669"/>
    <property type="project" value="UniProtKB-KW"/>
</dbReference>
<dbReference type="OrthoDB" id="9797415at2"/>
<dbReference type="Gene3D" id="3.40.50.1000">
    <property type="entry name" value="HAD superfamily/HAD-like"/>
    <property type="match status" value="1"/>
</dbReference>
<dbReference type="PANTHER" id="PTHR43611">
    <property type="entry name" value="ALPHA-D-GLUCOSE 1-PHOSPHATE PHOSPHATASE"/>
    <property type="match status" value="1"/>
</dbReference>
<dbReference type="CDD" id="cd02603">
    <property type="entry name" value="HAD_sEH-N_like"/>
    <property type="match status" value="1"/>
</dbReference>
<dbReference type="SFLD" id="SFLDG01129">
    <property type="entry name" value="C1.5:_HAD__Beta-PGM__Phosphata"/>
    <property type="match status" value="1"/>
</dbReference>
<keyword evidence="2" id="KW-1185">Reference proteome</keyword>
<dbReference type="InterPro" id="IPR036412">
    <property type="entry name" value="HAD-like_sf"/>
</dbReference>
<proteinExistence type="predicted"/>
<dbReference type="RefSeq" id="WP_074716522.1">
    <property type="nucleotide sequence ID" value="NZ_FNPG01000009.1"/>
</dbReference>
<dbReference type="InterPro" id="IPR006439">
    <property type="entry name" value="HAD-SF_hydro_IA"/>
</dbReference>
<keyword evidence="1" id="KW-0378">Hydrolase</keyword>
<dbReference type="SUPFAM" id="SSF56784">
    <property type="entry name" value="HAD-like"/>
    <property type="match status" value="1"/>
</dbReference>